<dbReference type="PaxDb" id="273075-Ta0211m"/>
<dbReference type="PANTHER" id="PTHR21294">
    <property type="entry name" value="ELECTRON TRANSFER FLAVOPROTEIN BETA-SUBUNIT"/>
    <property type="match status" value="1"/>
</dbReference>
<accession>Q9HLL6</accession>
<dbReference type="PANTHER" id="PTHR21294:SF20">
    <property type="entry name" value="ELECTRON TRANSFER FLAVOPROTEIN, SUBUNIT BETA (ETFB)"/>
    <property type="match status" value="1"/>
</dbReference>
<feature type="domain" description="Electron transfer flavoprotein alpha/beta-subunit N-terminal" evidence="1">
    <location>
        <begin position="22"/>
        <end position="208"/>
    </location>
</feature>
<dbReference type="InterPro" id="IPR014729">
    <property type="entry name" value="Rossmann-like_a/b/a_fold"/>
</dbReference>
<organism evidence="2 3">
    <name type="scientific">Thermoplasma acidophilum (strain ATCC 25905 / DSM 1728 / JCM 9062 / NBRC 15155 / AMRC-C165)</name>
    <dbReference type="NCBI Taxonomy" id="273075"/>
    <lineage>
        <taxon>Archaea</taxon>
        <taxon>Methanobacteriati</taxon>
        <taxon>Thermoplasmatota</taxon>
        <taxon>Thermoplasmata</taxon>
        <taxon>Thermoplasmatales</taxon>
        <taxon>Thermoplasmataceae</taxon>
        <taxon>Thermoplasma</taxon>
    </lineage>
</organism>
<proteinExistence type="predicted"/>
<dbReference type="InterPro" id="IPR014730">
    <property type="entry name" value="ETF_a/b_N"/>
</dbReference>
<dbReference type="InterPro" id="IPR033948">
    <property type="entry name" value="ETF_beta_N"/>
</dbReference>
<dbReference type="FunCoup" id="Q9HLL6">
    <property type="interactions" value="137"/>
</dbReference>
<sequence length="208" mass="22332">MVNVAVLIKQIIDIDQMKTDSEGKPILTGIPYRLENLSKNAIEAAVRIKEKYGGKVTGIIFGTEAGTSAMKESYAMGVDEGILITGYKGNNPQVTAKAILNYLKQIPFDLVILGDQSADSYTGMLPGLISAGLGIPLLGNANNIVVDGKTVRITQVGETENAEMESEMPAVVSVKQEINEPRLPPVLQIMAAGRKPIRTEKFEDLSAT</sequence>
<evidence type="ECO:0000313" key="3">
    <source>
        <dbReference type="Proteomes" id="UP000001024"/>
    </source>
</evidence>
<keyword evidence="3" id="KW-1185">Reference proteome</keyword>
<name>Q9HLL6_THEAC</name>
<reference evidence="2 3" key="1">
    <citation type="journal article" date="2000" name="Nature">
        <title>The genome sequence of the thermoacidophilic scavenger Thermoplasma acidophilum.</title>
        <authorList>
            <person name="Ruepp A."/>
            <person name="Graml W."/>
            <person name="Santos-Martinez M.L."/>
            <person name="Koretke K.K."/>
            <person name="Volker C."/>
            <person name="Mewes H.W."/>
            <person name="Frishman D."/>
            <person name="Stocker S."/>
            <person name="Lupas A.N."/>
            <person name="Baumeister W."/>
        </authorList>
    </citation>
    <scope>NUCLEOTIDE SEQUENCE [LARGE SCALE GENOMIC DNA]</scope>
    <source>
        <strain evidence="3">ATCC 25905 / DSM 1728 / JCM 9062 / NBRC 15155 / AMRC-C165</strain>
    </source>
</reference>
<dbReference type="AlphaFoldDB" id="Q9HLL6"/>
<dbReference type="SUPFAM" id="SSF52402">
    <property type="entry name" value="Adenine nucleotide alpha hydrolases-like"/>
    <property type="match status" value="1"/>
</dbReference>
<dbReference type="Proteomes" id="UP000001024">
    <property type="component" value="Chromosome"/>
</dbReference>
<dbReference type="STRING" id="273075.gene:9571427"/>
<dbReference type="SMART" id="SM00893">
    <property type="entry name" value="ETF"/>
    <property type="match status" value="1"/>
</dbReference>
<dbReference type="GO" id="GO:0009055">
    <property type="term" value="F:electron transfer activity"/>
    <property type="evidence" value="ECO:0007669"/>
    <property type="project" value="InterPro"/>
</dbReference>
<evidence type="ECO:0000313" key="2">
    <source>
        <dbReference type="EMBL" id="CAC11357.1"/>
    </source>
</evidence>
<dbReference type="eggNOG" id="arCOG00446">
    <property type="taxonomic scope" value="Archaea"/>
</dbReference>
<dbReference type="EnsemblBacteria" id="CAC11357">
    <property type="protein sequence ID" value="CAC11357"/>
    <property type="gene ID" value="CAC11357"/>
</dbReference>
<dbReference type="SMR" id="Q9HLL6"/>
<dbReference type="EMBL" id="AL445063">
    <property type="protein sequence ID" value="CAC11357.1"/>
    <property type="molecule type" value="Genomic_DNA"/>
</dbReference>
<evidence type="ECO:0000259" key="1">
    <source>
        <dbReference type="SMART" id="SM00893"/>
    </source>
</evidence>
<dbReference type="InterPro" id="IPR012255">
    <property type="entry name" value="ETF_b"/>
</dbReference>
<protein>
    <submittedName>
        <fullName evidence="2">FIXA (Related to carnitine metabolism) related protein</fullName>
    </submittedName>
</protein>
<dbReference type="CDD" id="cd01714">
    <property type="entry name" value="ETF_beta"/>
    <property type="match status" value="1"/>
</dbReference>
<dbReference type="Pfam" id="PF01012">
    <property type="entry name" value="ETF"/>
    <property type="match status" value="1"/>
</dbReference>
<dbReference type="HOGENOM" id="CLU_060196_2_2_2"/>
<dbReference type="InParanoid" id="Q9HLL6"/>
<dbReference type="KEGG" id="tac:Ta0211"/>
<dbReference type="Gene3D" id="3.40.50.620">
    <property type="entry name" value="HUPs"/>
    <property type="match status" value="1"/>
</dbReference>
<gene>
    <name evidence="2" type="ordered locus">Ta0211</name>
</gene>